<dbReference type="AlphaFoldDB" id="A0A2U1LSY8"/>
<evidence type="ECO:0000313" key="10">
    <source>
        <dbReference type="Proteomes" id="UP000245207"/>
    </source>
</evidence>
<dbReference type="SMART" id="SM01019">
    <property type="entry name" value="B3"/>
    <property type="match status" value="1"/>
</dbReference>
<feature type="compositionally biased region" description="Polar residues" evidence="7">
    <location>
        <begin position="58"/>
        <end position="67"/>
    </location>
</feature>
<evidence type="ECO:0000256" key="2">
    <source>
        <dbReference type="ARBA" id="ARBA00023015"/>
    </source>
</evidence>
<name>A0A2U1LSY8_ARTAN</name>
<sequence length="488" mass="54546">MAIPRDTSPPLSAMDVKKMALEIKKKYAQKKTTNTTPPLSSKWKQKKAVEIKKKSIQKKATSPTKQSVEAGKHKKAIQIKEKSLPKKATSPTKKTVEALSDNLSLKACRDILRGSLVSYDPKTAAAAQPPDSQAKSAAIERANEVQASLPSELPSFVKAMLPSHVAGGFWLGLTKQFCDANLPKHDETIVLVDEDGQEFNTKFLVGKIGLSGGWRGFSIAHKLLEGDVLVFQLIDHWKFKVYIVRVHGLNEIDGALGLLNLIPSGMNVMNVYLHQENVQENDLIVYDQSVDDSECADAPVSEGLRFSQSVIEFKDIKGIGNFNIVVDTLVIDSEIPKHFLIKYYDLCRSQMTYLHENLLKGLNVKLAVGIILETVTIADAIRACQVTITRDDIETWDKTLRAFEEIGMKVGFLRARISKLKGLLFESNELLEAKRNEQVKAEEQMKIIKEKLNDVRRVIKNLDVEIETLKLKGQTLDTIFQKEANAPW</sequence>
<evidence type="ECO:0000256" key="3">
    <source>
        <dbReference type="ARBA" id="ARBA00023125"/>
    </source>
</evidence>
<keyword evidence="3" id="KW-0238">DNA-binding</keyword>
<dbReference type="STRING" id="35608.A0A2U1LSY8"/>
<dbReference type="CDD" id="cd10017">
    <property type="entry name" value="B3_DNA"/>
    <property type="match status" value="1"/>
</dbReference>
<dbReference type="Gene3D" id="2.40.330.10">
    <property type="entry name" value="DNA-binding pseudobarrel domain"/>
    <property type="match status" value="1"/>
</dbReference>
<dbReference type="PROSITE" id="PS50863">
    <property type="entry name" value="B3"/>
    <property type="match status" value="1"/>
</dbReference>
<keyword evidence="5" id="KW-0539">Nucleus</keyword>
<dbReference type="EMBL" id="PKPP01007909">
    <property type="protein sequence ID" value="PWA52115.1"/>
    <property type="molecule type" value="Genomic_DNA"/>
</dbReference>
<dbReference type="GO" id="GO:0003677">
    <property type="term" value="F:DNA binding"/>
    <property type="evidence" value="ECO:0007669"/>
    <property type="project" value="UniProtKB-KW"/>
</dbReference>
<dbReference type="PANTHER" id="PTHR31391:SF101">
    <property type="entry name" value="B3 DOMAIN-CONTAINING PROTEIN OS01G0234100"/>
    <property type="match status" value="1"/>
</dbReference>
<feature type="compositionally biased region" description="Polar residues" evidence="7">
    <location>
        <begin position="30"/>
        <end position="39"/>
    </location>
</feature>
<evidence type="ECO:0000256" key="4">
    <source>
        <dbReference type="ARBA" id="ARBA00023163"/>
    </source>
</evidence>
<evidence type="ECO:0000256" key="7">
    <source>
        <dbReference type="SAM" id="MobiDB-lite"/>
    </source>
</evidence>
<keyword evidence="4" id="KW-0804">Transcription</keyword>
<comment type="caution">
    <text evidence="9">The sequence shown here is derived from an EMBL/GenBank/DDBJ whole genome shotgun (WGS) entry which is preliminary data.</text>
</comment>
<dbReference type="InterPro" id="IPR003340">
    <property type="entry name" value="B3_DNA-bd"/>
</dbReference>
<comment type="subcellular location">
    <subcellularLocation>
        <location evidence="1">Nucleus</location>
    </subcellularLocation>
</comment>
<evidence type="ECO:0000313" key="9">
    <source>
        <dbReference type="EMBL" id="PWA52115.1"/>
    </source>
</evidence>
<dbReference type="SUPFAM" id="SSF101936">
    <property type="entry name" value="DNA-binding pseudobarrel domain"/>
    <property type="match status" value="1"/>
</dbReference>
<dbReference type="Pfam" id="PF02362">
    <property type="entry name" value="B3"/>
    <property type="match status" value="1"/>
</dbReference>
<keyword evidence="6" id="KW-0175">Coiled coil</keyword>
<protein>
    <submittedName>
        <fullName evidence="9">B3 DNA binding domain-containing protein</fullName>
    </submittedName>
</protein>
<dbReference type="PANTHER" id="PTHR31391">
    <property type="entry name" value="B3 DOMAIN-CONTAINING PROTEIN OS11G0197600-RELATED"/>
    <property type="match status" value="1"/>
</dbReference>
<evidence type="ECO:0000256" key="5">
    <source>
        <dbReference type="ARBA" id="ARBA00023242"/>
    </source>
</evidence>
<dbReference type="GO" id="GO:0005634">
    <property type="term" value="C:nucleus"/>
    <property type="evidence" value="ECO:0007669"/>
    <property type="project" value="UniProtKB-SubCell"/>
</dbReference>
<feature type="domain" description="TF-B3" evidence="8">
    <location>
        <begin position="156"/>
        <end position="247"/>
    </location>
</feature>
<evidence type="ECO:0000256" key="6">
    <source>
        <dbReference type="SAM" id="Coils"/>
    </source>
</evidence>
<accession>A0A2U1LSY8</accession>
<keyword evidence="10" id="KW-1185">Reference proteome</keyword>
<dbReference type="Proteomes" id="UP000245207">
    <property type="component" value="Unassembled WGS sequence"/>
</dbReference>
<dbReference type="InterPro" id="IPR015300">
    <property type="entry name" value="DNA-bd_pseudobarrel_sf"/>
</dbReference>
<feature type="coiled-coil region" evidence="6">
    <location>
        <begin position="431"/>
        <end position="472"/>
    </location>
</feature>
<organism evidence="9 10">
    <name type="scientific">Artemisia annua</name>
    <name type="common">Sweet wormwood</name>
    <dbReference type="NCBI Taxonomy" id="35608"/>
    <lineage>
        <taxon>Eukaryota</taxon>
        <taxon>Viridiplantae</taxon>
        <taxon>Streptophyta</taxon>
        <taxon>Embryophyta</taxon>
        <taxon>Tracheophyta</taxon>
        <taxon>Spermatophyta</taxon>
        <taxon>Magnoliopsida</taxon>
        <taxon>eudicotyledons</taxon>
        <taxon>Gunneridae</taxon>
        <taxon>Pentapetalae</taxon>
        <taxon>asterids</taxon>
        <taxon>campanulids</taxon>
        <taxon>Asterales</taxon>
        <taxon>Asteraceae</taxon>
        <taxon>Asteroideae</taxon>
        <taxon>Anthemideae</taxon>
        <taxon>Artemisiinae</taxon>
        <taxon>Artemisia</taxon>
    </lineage>
</organism>
<evidence type="ECO:0000256" key="1">
    <source>
        <dbReference type="ARBA" id="ARBA00004123"/>
    </source>
</evidence>
<feature type="region of interest" description="Disordered" evidence="7">
    <location>
        <begin position="28"/>
        <end position="75"/>
    </location>
</feature>
<proteinExistence type="predicted"/>
<keyword evidence="2" id="KW-0805">Transcription regulation</keyword>
<dbReference type="OrthoDB" id="1909330at2759"/>
<gene>
    <name evidence="9" type="ORF">CTI12_AA457880</name>
</gene>
<evidence type="ECO:0000259" key="8">
    <source>
        <dbReference type="PROSITE" id="PS50863"/>
    </source>
</evidence>
<dbReference type="InterPro" id="IPR044837">
    <property type="entry name" value="REM16-like"/>
</dbReference>
<reference evidence="9 10" key="1">
    <citation type="journal article" date="2018" name="Mol. Plant">
        <title>The genome of Artemisia annua provides insight into the evolution of Asteraceae family and artemisinin biosynthesis.</title>
        <authorList>
            <person name="Shen Q."/>
            <person name="Zhang L."/>
            <person name="Liao Z."/>
            <person name="Wang S."/>
            <person name="Yan T."/>
            <person name="Shi P."/>
            <person name="Liu M."/>
            <person name="Fu X."/>
            <person name="Pan Q."/>
            <person name="Wang Y."/>
            <person name="Lv Z."/>
            <person name="Lu X."/>
            <person name="Zhang F."/>
            <person name="Jiang W."/>
            <person name="Ma Y."/>
            <person name="Chen M."/>
            <person name="Hao X."/>
            <person name="Li L."/>
            <person name="Tang Y."/>
            <person name="Lv G."/>
            <person name="Zhou Y."/>
            <person name="Sun X."/>
            <person name="Brodelius P.E."/>
            <person name="Rose J.K.C."/>
            <person name="Tang K."/>
        </authorList>
    </citation>
    <scope>NUCLEOTIDE SEQUENCE [LARGE SCALE GENOMIC DNA]</scope>
    <source>
        <strain evidence="10">cv. Huhao1</strain>
        <tissue evidence="9">Leaf</tissue>
    </source>
</reference>